<dbReference type="AlphaFoldDB" id="I0KAZ1"/>
<organism evidence="1 2">
    <name type="scientific">Fibrella aestuarina BUZ 2</name>
    <dbReference type="NCBI Taxonomy" id="1166018"/>
    <lineage>
        <taxon>Bacteria</taxon>
        <taxon>Pseudomonadati</taxon>
        <taxon>Bacteroidota</taxon>
        <taxon>Cytophagia</taxon>
        <taxon>Cytophagales</taxon>
        <taxon>Spirosomataceae</taxon>
        <taxon>Fibrella</taxon>
    </lineage>
</organism>
<gene>
    <name evidence="1" type="ORF">FAES_3285</name>
</gene>
<sequence length="92" mass="10116">MTPPLLSDLHQQTLKKLLASLTIPDKPAYLVVGLAARKAEVLVKLAITDAASSVEEDIAHTRREQAAICFPDFDRILLYRRNGSGTLDDITN</sequence>
<dbReference type="Proteomes" id="UP000011058">
    <property type="component" value="Chromosome"/>
</dbReference>
<dbReference type="EMBL" id="HE796683">
    <property type="protein sequence ID" value="CCH01294.1"/>
    <property type="molecule type" value="Genomic_DNA"/>
</dbReference>
<dbReference type="STRING" id="1166018.FAES_3285"/>
<reference evidence="1 2" key="1">
    <citation type="journal article" date="2012" name="J. Bacteriol.">
        <title>Genome Sequence of Fibrella aestuarina BUZ 2T, a Filamentous Marine Bacterium.</title>
        <authorList>
            <person name="Filippini M."/>
            <person name="Qi W."/>
            <person name="Blom J."/>
            <person name="Goesmann A."/>
            <person name="Smits T.H."/>
            <person name="Bagheri H.C."/>
        </authorList>
    </citation>
    <scope>NUCLEOTIDE SEQUENCE [LARGE SCALE GENOMIC DNA]</scope>
    <source>
        <strain evidence="2">BUZ 2T</strain>
    </source>
</reference>
<dbReference type="RefSeq" id="WP_015332393.1">
    <property type="nucleotide sequence ID" value="NC_020054.1"/>
</dbReference>
<keyword evidence="2" id="KW-1185">Reference proteome</keyword>
<evidence type="ECO:0000313" key="2">
    <source>
        <dbReference type="Proteomes" id="UP000011058"/>
    </source>
</evidence>
<name>I0KAZ1_9BACT</name>
<dbReference type="HOGENOM" id="CLU_2422579_0_0_10"/>
<proteinExistence type="predicted"/>
<protein>
    <submittedName>
        <fullName evidence="1">Uncharacterized protein</fullName>
    </submittedName>
</protein>
<accession>I0KAZ1</accession>
<evidence type="ECO:0000313" key="1">
    <source>
        <dbReference type="EMBL" id="CCH01294.1"/>
    </source>
</evidence>
<dbReference type="KEGG" id="fae:FAES_3285"/>